<dbReference type="GeneID" id="66981536"/>
<gene>
    <name evidence="1" type="ORF">ACHE_31164A</name>
</gene>
<evidence type="ECO:0000313" key="1">
    <source>
        <dbReference type="EMBL" id="BCR87177.1"/>
    </source>
</evidence>
<accession>A0A7R7VM17</accession>
<dbReference type="Proteomes" id="UP000637239">
    <property type="component" value="Chromosome 3"/>
</dbReference>
<dbReference type="KEGG" id="ache:ACHE_31164A"/>
<dbReference type="EMBL" id="AP024418">
    <property type="protein sequence ID" value="BCR87177.1"/>
    <property type="molecule type" value="Genomic_DNA"/>
</dbReference>
<dbReference type="AlphaFoldDB" id="A0A7R7VM17"/>
<protein>
    <submittedName>
        <fullName evidence="1">Uncharacterized protein</fullName>
    </submittedName>
</protein>
<evidence type="ECO:0000313" key="2">
    <source>
        <dbReference type="Proteomes" id="UP000637239"/>
    </source>
</evidence>
<keyword evidence="2" id="KW-1185">Reference proteome</keyword>
<name>A0A7R7VM17_ASPCH</name>
<reference evidence="1" key="1">
    <citation type="submission" date="2021-01" db="EMBL/GenBank/DDBJ databases">
        <authorList>
            <consortium name="Aspergillus chevalieri M1 genome sequencing consortium"/>
            <person name="Kazuki M."/>
            <person name="Futagami T."/>
        </authorList>
    </citation>
    <scope>NUCLEOTIDE SEQUENCE</scope>
    <source>
        <strain evidence="1">M1</strain>
    </source>
</reference>
<dbReference type="RefSeq" id="XP_043135699.1">
    <property type="nucleotide sequence ID" value="XM_043277863.1"/>
</dbReference>
<sequence>MPFYSIALNYDSSWQGDDEGPHNNRFIIITPDRATSDLVFRVIQDNPRSLTSRISFQEVRRISPQMWSWSAPGHNDYTALEHTIVDINRGKVNCDQKHLEKLRGKVTLDYIGDWTKPLPIIPHLDAADHISGNHFCIRNKRAPTQFWAYPWVSEGKPVTVSTARRAKFRIRAIDGSVRNGETLMVDTDMVSLELVFPDRGGTSYWPVTLDKTDGVLIPQRSGSSDTFTLGSLFLGGFSVDFFPKNLDKLYPFKIRDESERGELWELC</sequence>
<organism evidence="1 2">
    <name type="scientific">Aspergillus chevalieri</name>
    <name type="common">Eurotium chevalieri</name>
    <dbReference type="NCBI Taxonomy" id="182096"/>
    <lineage>
        <taxon>Eukaryota</taxon>
        <taxon>Fungi</taxon>
        <taxon>Dikarya</taxon>
        <taxon>Ascomycota</taxon>
        <taxon>Pezizomycotina</taxon>
        <taxon>Eurotiomycetes</taxon>
        <taxon>Eurotiomycetidae</taxon>
        <taxon>Eurotiales</taxon>
        <taxon>Aspergillaceae</taxon>
        <taxon>Aspergillus</taxon>
        <taxon>Aspergillus subgen. Aspergillus</taxon>
    </lineage>
</organism>
<proteinExistence type="predicted"/>
<reference evidence="1" key="2">
    <citation type="submission" date="2021-02" db="EMBL/GenBank/DDBJ databases">
        <title>Aspergillus chevalieri M1 genome sequence.</title>
        <authorList>
            <person name="Kadooka C."/>
            <person name="Mori K."/>
            <person name="Futagami T."/>
        </authorList>
    </citation>
    <scope>NUCLEOTIDE SEQUENCE</scope>
    <source>
        <strain evidence="1">M1</strain>
    </source>
</reference>